<sequence>MDGSNYIRRVFRRLYRSHRTPSYPTCLDETSVAHVPYWTGAIKFNNVENVQNLDWENLITTLAKKFKNDAHLSNLRDELHNITQGKDSVGEFAQKIYNKCKFAFQGMDKSLATQMAIDFFIKGLNPQIRKAMRRLPEAKDFDAVVAAAEKEHRVL</sequence>
<evidence type="ECO:0000313" key="3">
    <source>
        <dbReference type="Proteomes" id="UP000271889"/>
    </source>
</evidence>
<gene>
    <name evidence="2" type="ORF">CGOC_LOCUS10242</name>
</gene>
<dbReference type="EMBL" id="UYRV01110332">
    <property type="protein sequence ID" value="VDN25926.1"/>
    <property type="molecule type" value="Genomic_DNA"/>
</dbReference>
<dbReference type="InterPro" id="IPR005162">
    <property type="entry name" value="Retrotrans_gag_dom"/>
</dbReference>
<organism evidence="2 3">
    <name type="scientific">Cylicostephanus goldi</name>
    <name type="common">Nematode worm</name>
    <dbReference type="NCBI Taxonomy" id="71465"/>
    <lineage>
        <taxon>Eukaryota</taxon>
        <taxon>Metazoa</taxon>
        <taxon>Ecdysozoa</taxon>
        <taxon>Nematoda</taxon>
        <taxon>Chromadorea</taxon>
        <taxon>Rhabditida</taxon>
        <taxon>Rhabditina</taxon>
        <taxon>Rhabditomorpha</taxon>
        <taxon>Strongyloidea</taxon>
        <taxon>Strongylidae</taxon>
        <taxon>Cylicostephanus</taxon>
    </lineage>
</organism>
<proteinExistence type="predicted"/>
<dbReference type="Proteomes" id="UP000271889">
    <property type="component" value="Unassembled WGS sequence"/>
</dbReference>
<keyword evidence="3" id="KW-1185">Reference proteome</keyword>
<feature type="domain" description="Retrotransposon gag" evidence="1">
    <location>
        <begin position="52"/>
        <end position="126"/>
    </location>
</feature>
<evidence type="ECO:0000313" key="2">
    <source>
        <dbReference type="EMBL" id="VDN25926.1"/>
    </source>
</evidence>
<dbReference type="AlphaFoldDB" id="A0A3P7Q5Q4"/>
<dbReference type="OrthoDB" id="7999341at2759"/>
<dbReference type="Pfam" id="PF03732">
    <property type="entry name" value="Retrotrans_gag"/>
    <property type="match status" value="1"/>
</dbReference>
<reference evidence="2 3" key="1">
    <citation type="submission" date="2018-11" db="EMBL/GenBank/DDBJ databases">
        <authorList>
            <consortium name="Pathogen Informatics"/>
        </authorList>
    </citation>
    <scope>NUCLEOTIDE SEQUENCE [LARGE SCALE GENOMIC DNA]</scope>
</reference>
<name>A0A3P7Q5Q4_CYLGO</name>
<accession>A0A3P7Q5Q4</accession>
<evidence type="ECO:0000259" key="1">
    <source>
        <dbReference type="Pfam" id="PF03732"/>
    </source>
</evidence>
<protein>
    <recommendedName>
        <fullName evidence="1">Retrotransposon gag domain-containing protein</fullName>
    </recommendedName>
</protein>